<protein>
    <recommendedName>
        <fullName evidence="6">C2H2-type domain-containing protein</fullName>
    </recommendedName>
</protein>
<proteinExistence type="predicted"/>
<dbReference type="SMART" id="SM00355">
    <property type="entry name" value="ZnF_C2H2"/>
    <property type="match status" value="5"/>
</dbReference>
<evidence type="ECO:0000259" key="6">
    <source>
        <dbReference type="PROSITE" id="PS50157"/>
    </source>
</evidence>
<keyword evidence="1" id="KW-0479">Metal-binding</keyword>
<dbReference type="PROSITE" id="PS00028">
    <property type="entry name" value="ZINC_FINGER_C2H2_1"/>
    <property type="match status" value="3"/>
</dbReference>
<organism evidence="7 8">
    <name type="scientific">Diatraea saccharalis</name>
    <name type="common">sugarcane borer</name>
    <dbReference type="NCBI Taxonomy" id="40085"/>
    <lineage>
        <taxon>Eukaryota</taxon>
        <taxon>Metazoa</taxon>
        <taxon>Ecdysozoa</taxon>
        <taxon>Arthropoda</taxon>
        <taxon>Hexapoda</taxon>
        <taxon>Insecta</taxon>
        <taxon>Pterygota</taxon>
        <taxon>Neoptera</taxon>
        <taxon>Endopterygota</taxon>
        <taxon>Lepidoptera</taxon>
        <taxon>Glossata</taxon>
        <taxon>Ditrysia</taxon>
        <taxon>Pyraloidea</taxon>
        <taxon>Crambidae</taxon>
        <taxon>Crambinae</taxon>
        <taxon>Diatraea</taxon>
    </lineage>
</organism>
<evidence type="ECO:0000313" key="8">
    <source>
        <dbReference type="Proteomes" id="UP001153714"/>
    </source>
</evidence>
<dbReference type="PANTHER" id="PTHR24409">
    <property type="entry name" value="ZINC FINGER PROTEIN 142"/>
    <property type="match status" value="1"/>
</dbReference>
<keyword evidence="8" id="KW-1185">Reference proteome</keyword>
<dbReference type="GO" id="GO:0008270">
    <property type="term" value="F:zinc ion binding"/>
    <property type="evidence" value="ECO:0007669"/>
    <property type="project" value="UniProtKB-KW"/>
</dbReference>
<evidence type="ECO:0000256" key="5">
    <source>
        <dbReference type="PROSITE-ProRule" id="PRU00042"/>
    </source>
</evidence>
<dbReference type="GO" id="GO:0000977">
    <property type="term" value="F:RNA polymerase II transcription regulatory region sequence-specific DNA binding"/>
    <property type="evidence" value="ECO:0007669"/>
    <property type="project" value="TreeGrafter"/>
</dbReference>
<dbReference type="GO" id="GO:0005634">
    <property type="term" value="C:nucleus"/>
    <property type="evidence" value="ECO:0007669"/>
    <property type="project" value="TreeGrafter"/>
</dbReference>
<keyword evidence="3 5" id="KW-0863">Zinc-finger</keyword>
<feature type="domain" description="C2H2-type" evidence="6">
    <location>
        <begin position="143"/>
        <end position="166"/>
    </location>
</feature>
<evidence type="ECO:0000256" key="4">
    <source>
        <dbReference type="ARBA" id="ARBA00022833"/>
    </source>
</evidence>
<dbReference type="GO" id="GO:0000981">
    <property type="term" value="F:DNA-binding transcription factor activity, RNA polymerase II-specific"/>
    <property type="evidence" value="ECO:0007669"/>
    <property type="project" value="TreeGrafter"/>
</dbReference>
<evidence type="ECO:0000256" key="1">
    <source>
        <dbReference type="ARBA" id="ARBA00022723"/>
    </source>
</evidence>
<feature type="domain" description="C2H2-type" evidence="6">
    <location>
        <begin position="290"/>
        <end position="318"/>
    </location>
</feature>
<dbReference type="InterPro" id="IPR013087">
    <property type="entry name" value="Znf_C2H2_type"/>
</dbReference>
<keyword evidence="2" id="KW-0677">Repeat</keyword>
<reference evidence="7" key="1">
    <citation type="submission" date="2021-12" db="EMBL/GenBank/DDBJ databases">
        <authorList>
            <person name="King R."/>
        </authorList>
    </citation>
    <scope>NUCLEOTIDE SEQUENCE</scope>
</reference>
<evidence type="ECO:0000313" key="7">
    <source>
        <dbReference type="EMBL" id="CAG9790683.1"/>
    </source>
</evidence>
<evidence type="ECO:0000256" key="2">
    <source>
        <dbReference type="ARBA" id="ARBA00022737"/>
    </source>
</evidence>
<feature type="domain" description="C2H2-type" evidence="6">
    <location>
        <begin position="263"/>
        <end position="286"/>
    </location>
</feature>
<name>A0A9N9R5R4_9NEOP</name>
<reference evidence="7" key="2">
    <citation type="submission" date="2022-10" db="EMBL/GenBank/DDBJ databases">
        <authorList>
            <consortium name="ENA_rothamsted_submissions"/>
            <consortium name="culmorum"/>
            <person name="King R."/>
        </authorList>
    </citation>
    <scope>NUCLEOTIDE SEQUENCE</scope>
</reference>
<dbReference type="OrthoDB" id="8685330at2759"/>
<accession>A0A9N9R5R4</accession>
<dbReference type="EMBL" id="OU893354">
    <property type="protein sequence ID" value="CAG9790683.1"/>
    <property type="molecule type" value="Genomic_DNA"/>
</dbReference>
<evidence type="ECO:0000256" key="3">
    <source>
        <dbReference type="ARBA" id="ARBA00022771"/>
    </source>
</evidence>
<dbReference type="PROSITE" id="PS50157">
    <property type="entry name" value="ZINC_FINGER_C2H2_2"/>
    <property type="match status" value="3"/>
</dbReference>
<dbReference type="AlphaFoldDB" id="A0A9N9R5R4"/>
<dbReference type="PANTHER" id="PTHR24409:SF295">
    <property type="entry name" value="AZ2-RELATED"/>
    <property type="match status" value="1"/>
</dbReference>
<keyword evidence="4" id="KW-0862">Zinc</keyword>
<dbReference type="InterPro" id="IPR036236">
    <property type="entry name" value="Znf_C2H2_sf"/>
</dbReference>
<sequence>MTKKLLIRVLSYLRDNDKNNKENVDEEEVTLKEECLNMAENLVVCRGCLATNTKLYELHENNLKDLFREVVGSPVEYINESADEKPFVKLVFFEESPKDGIELDDVCNEYIVETEDVVTSETDLITTTKLDEPDKVDKPPKNSWCIYCGESFLNDVGLRNHKRKAHFDLPTTQFSCDSCDISFLNAEALQLHVDNICFNSANCCVHCGDSFESEMYLKFHILQMHRKVNRNMMKCDTCYAEFDTTKALSTHLSLTNGDCRGLSSCLQCGESFMTTSLMKKHVADSHLNVYDCQKCEESFPTIYTYGKHFEAAHMVDKNRRPSRLTGPKKWGVVSVAGARVIAGGDAATADTVAVCEYCGQICTVSV</sequence>
<gene>
    <name evidence="7" type="ORF">DIATSA_LOCUS8345</name>
</gene>
<dbReference type="SUPFAM" id="SSF57667">
    <property type="entry name" value="beta-beta-alpha zinc fingers"/>
    <property type="match status" value="1"/>
</dbReference>
<dbReference type="Gene3D" id="3.30.160.60">
    <property type="entry name" value="Classic Zinc Finger"/>
    <property type="match status" value="3"/>
</dbReference>
<dbReference type="Proteomes" id="UP001153714">
    <property type="component" value="Chromosome 23"/>
</dbReference>